<sequence length="111" mass="11898">MTIPLPAAYRVFIDTNGLFEGFAVLSGEEHYVILWGEDEVVTVNSEMDVDVYAPGFVAFAGNGGGEIYAFDTGGAVFMLPMIGMEPEAAIKVADDFPELARGFQRPVSSGK</sequence>
<evidence type="ECO:0000313" key="2">
    <source>
        <dbReference type="EMBL" id="QFZ83271.1"/>
    </source>
</evidence>
<reference evidence="2 3" key="1">
    <citation type="submission" date="2019-10" db="EMBL/GenBank/DDBJ databases">
        <title>Complete genome sequence of Variovorax paradoxus 5C-2.</title>
        <authorList>
            <person name="Gogoleva N.E."/>
            <person name="Balkin A.S."/>
        </authorList>
    </citation>
    <scope>NUCLEOTIDE SEQUENCE [LARGE SCALE GENOMIC DNA]</scope>
    <source>
        <strain evidence="2 3">5C-2</strain>
    </source>
</reference>
<name>A0A5Q0M134_VARPD</name>
<dbReference type="Gene3D" id="3.40.1580.10">
    <property type="entry name" value="SMI1/KNR4-like"/>
    <property type="match status" value="1"/>
</dbReference>
<dbReference type="Proteomes" id="UP000326780">
    <property type="component" value="Chromosome"/>
</dbReference>
<evidence type="ECO:0000313" key="3">
    <source>
        <dbReference type="Proteomes" id="UP000326780"/>
    </source>
</evidence>
<proteinExistence type="predicted"/>
<dbReference type="Pfam" id="PF09346">
    <property type="entry name" value="SMI1_KNR4"/>
    <property type="match status" value="1"/>
</dbReference>
<dbReference type="InterPro" id="IPR018958">
    <property type="entry name" value="Knr4/Smi1-like_dom"/>
</dbReference>
<dbReference type="InterPro" id="IPR037883">
    <property type="entry name" value="Knr4/Smi1-like_sf"/>
</dbReference>
<evidence type="ECO:0000259" key="1">
    <source>
        <dbReference type="Pfam" id="PF09346"/>
    </source>
</evidence>
<dbReference type="EMBL" id="CP045644">
    <property type="protein sequence ID" value="QFZ83271.1"/>
    <property type="molecule type" value="Genomic_DNA"/>
</dbReference>
<accession>A0A5Q0M134</accession>
<dbReference type="SUPFAM" id="SSF160631">
    <property type="entry name" value="SMI1/KNR4-like"/>
    <property type="match status" value="1"/>
</dbReference>
<protein>
    <recommendedName>
        <fullName evidence="1">Knr4/Smi1-like domain-containing protein</fullName>
    </recommendedName>
</protein>
<gene>
    <name evidence="2" type="ORF">GFK26_11110</name>
</gene>
<dbReference type="AlphaFoldDB" id="A0A5Q0M134"/>
<dbReference type="RefSeq" id="WP_153282009.1">
    <property type="nucleotide sequence ID" value="NZ_CP045644.1"/>
</dbReference>
<feature type="domain" description="Knr4/Smi1-like" evidence="1">
    <location>
        <begin position="3"/>
        <end position="99"/>
    </location>
</feature>
<organism evidence="2 3">
    <name type="scientific">Variovorax paradoxus</name>
    <dbReference type="NCBI Taxonomy" id="34073"/>
    <lineage>
        <taxon>Bacteria</taxon>
        <taxon>Pseudomonadati</taxon>
        <taxon>Pseudomonadota</taxon>
        <taxon>Betaproteobacteria</taxon>
        <taxon>Burkholderiales</taxon>
        <taxon>Comamonadaceae</taxon>
        <taxon>Variovorax</taxon>
    </lineage>
</organism>